<dbReference type="Gene3D" id="2.60.40.1120">
    <property type="entry name" value="Carboxypeptidase-like, regulatory domain"/>
    <property type="match status" value="1"/>
</dbReference>
<dbReference type="Proteomes" id="UP001596018">
    <property type="component" value="Unassembled WGS sequence"/>
</dbReference>
<accession>A0ABW0JW36</accession>
<sequence length="131" mass="13890">MNHFSSPSPRRSHQRVSFRGLAVTAVIGICGMVGSVAVQAQATAGHIFGKAPAGDTVRAKSTTNGMQRHVEVDEKGRYMLSSLPVGVYTVTLEENGKPVVKHLNVGVIVGRGIKVDFDCKQGDCGQLANTQ</sequence>
<keyword evidence="2" id="KW-1185">Reference proteome</keyword>
<organism evidence="1 2">
    <name type="scientific">Rhodanobacter ginsenosidimutans</name>
    <dbReference type="NCBI Taxonomy" id="490571"/>
    <lineage>
        <taxon>Bacteria</taxon>
        <taxon>Pseudomonadati</taxon>
        <taxon>Pseudomonadota</taxon>
        <taxon>Gammaproteobacteria</taxon>
        <taxon>Lysobacterales</taxon>
        <taxon>Rhodanobacteraceae</taxon>
        <taxon>Rhodanobacter</taxon>
    </lineage>
</organism>
<proteinExistence type="predicted"/>
<reference evidence="2" key="1">
    <citation type="journal article" date="2019" name="Int. J. Syst. Evol. Microbiol.">
        <title>The Global Catalogue of Microorganisms (GCM) 10K type strain sequencing project: providing services to taxonomists for standard genome sequencing and annotation.</title>
        <authorList>
            <consortium name="The Broad Institute Genomics Platform"/>
            <consortium name="The Broad Institute Genome Sequencing Center for Infectious Disease"/>
            <person name="Wu L."/>
            <person name="Ma J."/>
        </authorList>
    </citation>
    <scope>NUCLEOTIDE SEQUENCE [LARGE SCALE GENOMIC DNA]</scope>
    <source>
        <strain evidence="2">KACC 12822</strain>
    </source>
</reference>
<evidence type="ECO:0000313" key="2">
    <source>
        <dbReference type="Proteomes" id="UP001596018"/>
    </source>
</evidence>
<protein>
    <submittedName>
        <fullName evidence="1">Carboxypeptidase-like regulatory domain-containing protein</fullName>
    </submittedName>
</protein>
<evidence type="ECO:0000313" key="1">
    <source>
        <dbReference type="EMBL" id="MFC5440082.1"/>
    </source>
</evidence>
<dbReference type="EMBL" id="JBHSMM010000001">
    <property type="protein sequence ID" value="MFC5440082.1"/>
    <property type="molecule type" value="Genomic_DNA"/>
</dbReference>
<dbReference type="InterPro" id="IPR013784">
    <property type="entry name" value="Carb-bd-like_fold"/>
</dbReference>
<dbReference type="SUPFAM" id="SSF49452">
    <property type="entry name" value="Starch-binding domain-like"/>
    <property type="match status" value="1"/>
</dbReference>
<gene>
    <name evidence="1" type="ORF">ACFPK0_08675</name>
</gene>
<comment type="caution">
    <text evidence="1">The sequence shown here is derived from an EMBL/GenBank/DDBJ whole genome shotgun (WGS) entry which is preliminary data.</text>
</comment>
<dbReference type="RefSeq" id="WP_377339842.1">
    <property type="nucleotide sequence ID" value="NZ_JALBWS010000012.1"/>
</dbReference>
<name>A0ABW0JW36_9GAMM</name>